<evidence type="ECO:0000256" key="11">
    <source>
        <dbReference type="SAM" id="MobiDB-lite"/>
    </source>
</evidence>
<dbReference type="GO" id="GO:0005524">
    <property type="term" value="F:ATP binding"/>
    <property type="evidence" value="ECO:0007669"/>
    <property type="project" value="UniProtKB-KW"/>
</dbReference>
<dbReference type="AlphaFoldDB" id="A0A8D3B7S0"/>
<evidence type="ECO:0000256" key="3">
    <source>
        <dbReference type="ARBA" id="ARBA00022553"/>
    </source>
</evidence>
<keyword evidence="5" id="KW-0547">Nucleotide-binding</keyword>
<reference evidence="14" key="2">
    <citation type="submission" date="2025-08" db="UniProtKB">
        <authorList>
            <consortium name="Ensembl"/>
        </authorList>
    </citation>
    <scope>IDENTIFICATION</scope>
</reference>
<evidence type="ECO:0000256" key="2">
    <source>
        <dbReference type="ARBA" id="ARBA00022527"/>
    </source>
</evidence>
<sequence>MATEHSERTKSRHQSENQIIFTWYIWTKLKNIYLCLLWINLHFPYLLRGLAQMKQMTALMLTVSFTPVWRGGPRLASHRVPRLACLAVPGTRLARATVDLCRLFGTAREPWQRPLLDDHIQRFPRGKFAVVKRCVEKVSGKTFAAKFLRKRRRGRDCRAEVIHEMAVLEMARNNARVVNLHAAYETDHDVVLILEYAAGGEIFDHCVSEELLPEAQIVRLIRQTLEGVHYLHQSNVVHLDLKPQNILLTCLSPPGDIKIVDFGLARRLGAVGELREILGTPEYVAPEILNYEPITTATDLWSVGVIAFMLVTGESPFAGDDKQETYLNVSQVNVDYSGEAFSRVSELAVDFIRKLLVKAPEDRPSAAECMSHPWLWQQQLCLSPGPSSTTTRTVRERSCGTKWAAPPEDLEDKENFLESPHSHAKKFRIDEGTSAPGDGDL</sequence>
<keyword evidence="12" id="KW-1133">Transmembrane helix</keyword>
<keyword evidence="12" id="KW-0812">Transmembrane</keyword>
<evidence type="ECO:0000313" key="15">
    <source>
        <dbReference type="Proteomes" id="UP000694558"/>
    </source>
</evidence>
<dbReference type="FunFam" id="1.10.510.10:FF:001120">
    <property type="entry name" value="Serine/threonine kinase 17b (apoptosis-inducing)"/>
    <property type="match status" value="1"/>
</dbReference>
<reference evidence="14" key="1">
    <citation type="submission" date="2023-05" db="EMBL/GenBank/DDBJ databases">
        <title>High-quality long-read genome of Scophthalmus maximus.</title>
        <authorList>
            <person name="Lien S."/>
            <person name="Martinez P."/>
        </authorList>
    </citation>
    <scope>NUCLEOTIDE SEQUENCE [LARGE SCALE GENOMIC DNA]</scope>
</reference>
<dbReference type="InterPro" id="IPR011009">
    <property type="entry name" value="Kinase-like_dom_sf"/>
</dbReference>
<dbReference type="PROSITE" id="PS00108">
    <property type="entry name" value="PROTEIN_KINASE_ST"/>
    <property type="match status" value="1"/>
</dbReference>
<dbReference type="GO" id="GO:0035556">
    <property type="term" value="P:intracellular signal transduction"/>
    <property type="evidence" value="ECO:0007669"/>
    <property type="project" value="TreeGrafter"/>
</dbReference>
<organism evidence="14 15">
    <name type="scientific">Scophthalmus maximus</name>
    <name type="common">Turbot</name>
    <name type="synonym">Psetta maxima</name>
    <dbReference type="NCBI Taxonomy" id="52904"/>
    <lineage>
        <taxon>Eukaryota</taxon>
        <taxon>Metazoa</taxon>
        <taxon>Chordata</taxon>
        <taxon>Craniata</taxon>
        <taxon>Vertebrata</taxon>
        <taxon>Euteleostomi</taxon>
        <taxon>Actinopterygii</taxon>
        <taxon>Neopterygii</taxon>
        <taxon>Teleostei</taxon>
        <taxon>Neoteleostei</taxon>
        <taxon>Acanthomorphata</taxon>
        <taxon>Carangaria</taxon>
        <taxon>Pleuronectiformes</taxon>
        <taxon>Pleuronectoidei</taxon>
        <taxon>Scophthalmidae</taxon>
        <taxon>Scophthalmus</taxon>
    </lineage>
</organism>
<dbReference type="Gene3D" id="3.30.200.20">
    <property type="entry name" value="Phosphorylase Kinase, domain 1"/>
    <property type="match status" value="1"/>
</dbReference>
<evidence type="ECO:0000256" key="4">
    <source>
        <dbReference type="ARBA" id="ARBA00022679"/>
    </source>
</evidence>
<dbReference type="Ensembl" id="ENSSMAT00000030222.2">
    <property type="protein sequence ID" value="ENSSMAP00000029852.2"/>
    <property type="gene ID" value="ENSSMAG00000018302.2"/>
</dbReference>
<feature type="region of interest" description="Disordered" evidence="11">
    <location>
        <begin position="385"/>
        <end position="441"/>
    </location>
</feature>
<evidence type="ECO:0000256" key="8">
    <source>
        <dbReference type="ARBA" id="ARBA00047899"/>
    </source>
</evidence>
<gene>
    <name evidence="14" type="primary">stk17b</name>
</gene>
<dbReference type="PANTHER" id="PTHR24342">
    <property type="entry name" value="SERINE/THREONINE-PROTEIN KINASE 17"/>
    <property type="match status" value="1"/>
</dbReference>
<dbReference type="GO" id="GO:0004674">
    <property type="term" value="F:protein serine/threonine kinase activity"/>
    <property type="evidence" value="ECO:0007669"/>
    <property type="project" value="UniProtKB-KW"/>
</dbReference>
<evidence type="ECO:0000256" key="1">
    <source>
        <dbReference type="ARBA" id="ARBA00012513"/>
    </source>
</evidence>
<dbReference type="GO" id="GO:0005634">
    <property type="term" value="C:nucleus"/>
    <property type="evidence" value="ECO:0007669"/>
    <property type="project" value="TreeGrafter"/>
</dbReference>
<evidence type="ECO:0000313" key="14">
    <source>
        <dbReference type="Ensembl" id="ENSSMAP00000029852.2"/>
    </source>
</evidence>
<evidence type="ECO:0000256" key="12">
    <source>
        <dbReference type="SAM" id="Phobius"/>
    </source>
</evidence>
<dbReference type="SUPFAM" id="SSF56112">
    <property type="entry name" value="Protein kinase-like (PK-like)"/>
    <property type="match status" value="1"/>
</dbReference>
<dbReference type="GO" id="GO:0043065">
    <property type="term" value="P:positive regulation of apoptotic process"/>
    <property type="evidence" value="ECO:0007669"/>
    <property type="project" value="TreeGrafter"/>
</dbReference>
<evidence type="ECO:0000256" key="5">
    <source>
        <dbReference type="ARBA" id="ARBA00022741"/>
    </source>
</evidence>
<dbReference type="PANTHER" id="PTHR24342:SF5">
    <property type="entry name" value="SERINE_THREONINE-PROTEIN KINASE 17B"/>
    <property type="match status" value="1"/>
</dbReference>
<evidence type="ECO:0000256" key="10">
    <source>
        <dbReference type="ARBA" id="ARBA00060827"/>
    </source>
</evidence>
<feature type="domain" description="Protein kinase" evidence="13">
    <location>
        <begin position="117"/>
        <end position="375"/>
    </location>
</feature>
<dbReference type="SMART" id="SM00220">
    <property type="entry name" value="S_TKc"/>
    <property type="match status" value="1"/>
</dbReference>
<dbReference type="FunFam" id="3.30.200.20:FF:000175">
    <property type="entry name" value="Serine/threonine-protein kinase 17B"/>
    <property type="match status" value="1"/>
</dbReference>
<dbReference type="Gene3D" id="1.10.510.10">
    <property type="entry name" value="Transferase(Phosphotransferase) domain 1"/>
    <property type="match status" value="1"/>
</dbReference>
<keyword evidence="7" id="KW-0067">ATP-binding</keyword>
<evidence type="ECO:0000256" key="6">
    <source>
        <dbReference type="ARBA" id="ARBA00022777"/>
    </source>
</evidence>
<dbReference type="InterPro" id="IPR000719">
    <property type="entry name" value="Prot_kinase_dom"/>
</dbReference>
<dbReference type="GeneTree" id="ENSGT00940000154014"/>
<evidence type="ECO:0000256" key="7">
    <source>
        <dbReference type="ARBA" id="ARBA00022840"/>
    </source>
</evidence>
<keyword evidence="12" id="KW-0472">Membrane</keyword>
<proteinExistence type="inferred from homology"/>
<dbReference type="Proteomes" id="UP000694558">
    <property type="component" value="Chromosome 14"/>
</dbReference>
<keyword evidence="2" id="KW-0723">Serine/threonine-protein kinase</keyword>
<keyword evidence="3" id="KW-0597">Phosphoprotein</keyword>
<dbReference type="EC" id="2.7.11.1" evidence="1"/>
<comment type="similarity">
    <text evidence="10">Belongs to the protein kinase superfamily. CAMK Ser/Thr protein kinase family. DAP kinase subfamily.</text>
</comment>
<name>A0A8D3B7S0_SCOMX</name>
<accession>A0A8D3B7S0</accession>
<dbReference type="Pfam" id="PF00069">
    <property type="entry name" value="Pkinase"/>
    <property type="match status" value="1"/>
</dbReference>
<keyword evidence="6" id="KW-0418">Kinase</keyword>
<evidence type="ECO:0000256" key="9">
    <source>
        <dbReference type="ARBA" id="ARBA00048679"/>
    </source>
</evidence>
<evidence type="ECO:0000259" key="13">
    <source>
        <dbReference type="PROSITE" id="PS50011"/>
    </source>
</evidence>
<comment type="catalytic activity">
    <reaction evidence="8">
        <text>L-threonyl-[protein] + ATP = O-phospho-L-threonyl-[protein] + ADP + H(+)</text>
        <dbReference type="Rhea" id="RHEA:46608"/>
        <dbReference type="Rhea" id="RHEA-COMP:11060"/>
        <dbReference type="Rhea" id="RHEA-COMP:11605"/>
        <dbReference type="ChEBI" id="CHEBI:15378"/>
        <dbReference type="ChEBI" id="CHEBI:30013"/>
        <dbReference type="ChEBI" id="CHEBI:30616"/>
        <dbReference type="ChEBI" id="CHEBI:61977"/>
        <dbReference type="ChEBI" id="CHEBI:456216"/>
        <dbReference type="EC" id="2.7.11.1"/>
    </reaction>
</comment>
<keyword evidence="4" id="KW-0808">Transferase</keyword>
<protein>
    <recommendedName>
        <fullName evidence="1">non-specific serine/threonine protein kinase</fullName>
        <ecNumber evidence="1">2.7.11.1</ecNumber>
    </recommendedName>
</protein>
<dbReference type="PROSITE" id="PS50011">
    <property type="entry name" value="PROTEIN_KINASE_DOM"/>
    <property type="match status" value="1"/>
</dbReference>
<feature type="transmembrane region" description="Helical" evidence="12">
    <location>
        <begin position="31"/>
        <end position="51"/>
    </location>
</feature>
<dbReference type="InterPro" id="IPR008271">
    <property type="entry name" value="Ser/Thr_kinase_AS"/>
</dbReference>
<comment type="catalytic activity">
    <reaction evidence="9">
        <text>L-seryl-[protein] + ATP = O-phospho-L-seryl-[protein] + ADP + H(+)</text>
        <dbReference type="Rhea" id="RHEA:17989"/>
        <dbReference type="Rhea" id="RHEA-COMP:9863"/>
        <dbReference type="Rhea" id="RHEA-COMP:11604"/>
        <dbReference type="ChEBI" id="CHEBI:15378"/>
        <dbReference type="ChEBI" id="CHEBI:29999"/>
        <dbReference type="ChEBI" id="CHEBI:30616"/>
        <dbReference type="ChEBI" id="CHEBI:83421"/>
        <dbReference type="ChEBI" id="CHEBI:456216"/>
        <dbReference type="EC" id="2.7.11.1"/>
    </reaction>
</comment>